<name>Q9RZX1_BORBU</name>
<dbReference type="EnsemblBacteria" id="AAF07761">
    <property type="protein sequence ID" value="AAF07761"/>
    <property type="gene ID" value="BB_Q62"/>
</dbReference>
<geneLocation type="plasmid" evidence="1 2">
    <name>lp56</name>
</geneLocation>
<dbReference type="HOGENOM" id="CLU_1999506_0_0_12"/>
<proteinExistence type="predicted"/>
<keyword evidence="2" id="KW-1185">Reference proteome</keyword>
<accession>Q9RZX1</accession>
<sequence>MRIKVSFLVNFELNVVLFFIASKNASLASFTLRIFAKGGAISYCSQAFSKFDKILESLKALTSVCLSACFQAFVKLLSASASRFSKSSRDIMSGNFFHQPLTVHILLKILLQVLCHFLAKIQEL</sequence>
<evidence type="ECO:0000313" key="1">
    <source>
        <dbReference type="EMBL" id="AAF07761.1"/>
    </source>
</evidence>
<dbReference type="EMBL" id="AE001584">
    <property type="protein sequence ID" value="AAF07761.1"/>
    <property type="molecule type" value="Genomic_DNA"/>
</dbReference>
<protein>
    <submittedName>
        <fullName evidence="1">Uncharacterized protein</fullName>
    </submittedName>
</protein>
<reference evidence="1 2" key="2">
    <citation type="journal article" date="2000" name="Mol. Microbiol.">
        <title>A bacterial genome in flux: the twelve linear and nine circular extrachromosomal DNAs in an infectious isolate of the Lyme disease spirochete Borrelia burgdorferi.</title>
        <authorList>
            <person name="Casjens S."/>
            <person name="Palmer N."/>
            <person name="van Vugt R."/>
            <person name="Huang W.M."/>
            <person name="Stevenson B."/>
            <person name="Rosa P."/>
            <person name="Lathigra R."/>
            <person name="Sutton G."/>
            <person name="Peterson J."/>
            <person name="Dodson R.J."/>
            <person name="Haft D."/>
            <person name="Hickey E."/>
            <person name="Gwinn M."/>
            <person name="White O."/>
            <person name="Fraser C.M."/>
        </authorList>
    </citation>
    <scope>NUCLEOTIDE SEQUENCE [LARGE SCALE GENOMIC DNA]</scope>
    <source>
        <strain evidence="2">ATCC 35210 / DSM 4680 / CIP 102532 / B31</strain>
    </source>
</reference>
<dbReference type="AlphaFoldDB" id="Q9RZX1"/>
<dbReference type="Proteomes" id="UP000001807">
    <property type="component" value="Plasmid lp56"/>
</dbReference>
<dbReference type="KEGG" id="bbu:BB_Q62"/>
<keyword evidence="1" id="KW-0614">Plasmid</keyword>
<evidence type="ECO:0000313" key="2">
    <source>
        <dbReference type="Proteomes" id="UP000001807"/>
    </source>
</evidence>
<reference evidence="2" key="1">
    <citation type="journal article" date="1997" name="Nature">
        <title>Genomic sequence of a Lyme disease spirochaete, Borrelia burgdorferi.</title>
        <authorList>
            <person name="Fraser C.M."/>
            <person name="Casjens S."/>
            <person name="Huang W.M."/>
            <person name="Sutton G.G."/>
            <person name="Clayton R."/>
            <person name="Lathigra R."/>
            <person name="White O."/>
            <person name="Ketchum K.A."/>
            <person name="Dodson R."/>
            <person name="Hickey E.K."/>
            <person name="Gwinn M."/>
            <person name="Dougherty B."/>
            <person name="Tomb J.F."/>
            <person name="Fleischmann R.D."/>
            <person name="Richardson D."/>
            <person name="Peterson J."/>
            <person name="Kerlavage A.R."/>
            <person name="Quackenbush J."/>
            <person name="Salzberg S."/>
            <person name="Hanson M."/>
            <person name="van Vugt R."/>
            <person name="Palmer N."/>
            <person name="Adams M.D."/>
            <person name="Gocayne J."/>
            <person name="Weidman J."/>
            <person name="Utterback T."/>
            <person name="Watthey L."/>
            <person name="McDonald L."/>
            <person name="Artiach P."/>
            <person name="Bowman C."/>
            <person name="Garland S."/>
            <person name="Fuji C."/>
            <person name="Cotton M.D."/>
            <person name="Horst K."/>
            <person name="Roberts K."/>
            <person name="Hatch B."/>
            <person name="Smith H.O."/>
            <person name="Venter J.C."/>
        </authorList>
    </citation>
    <scope>NUCLEOTIDE SEQUENCE [LARGE SCALE GENOMIC DNA]</scope>
    <source>
        <strain evidence="2">ATCC 35210 / DSM 4680 / CIP 102532 / B31</strain>
    </source>
</reference>
<gene>
    <name evidence="1" type="ordered locus">BB_Q62</name>
</gene>
<organism evidence="1 2">
    <name type="scientific">Borreliella burgdorferi (strain ATCC 35210 / DSM 4680 / CIP 102532 / B31)</name>
    <name type="common">Borrelia burgdorferi</name>
    <dbReference type="NCBI Taxonomy" id="224326"/>
    <lineage>
        <taxon>Bacteria</taxon>
        <taxon>Pseudomonadati</taxon>
        <taxon>Spirochaetota</taxon>
        <taxon>Spirochaetia</taxon>
        <taxon>Spirochaetales</taxon>
        <taxon>Borreliaceae</taxon>
        <taxon>Borreliella</taxon>
    </lineage>
</organism>